<dbReference type="AlphaFoldDB" id="A0A9P6HDV5"/>
<proteinExistence type="predicted"/>
<reference evidence="1" key="2">
    <citation type="submission" date="2020-11" db="EMBL/GenBank/DDBJ databases">
        <authorList>
            <consortium name="DOE Joint Genome Institute"/>
            <person name="Kuo A."/>
            <person name="Miyauchi S."/>
            <person name="Kiss E."/>
            <person name="Drula E."/>
            <person name="Kohler A."/>
            <person name="Sanchez-Garcia M."/>
            <person name="Andreopoulos B."/>
            <person name="Barry K.W."/>
            <person name="Bonito G."/>
            <person name="Buee M."/>
            <person name="Carver A."/>
            <person name="Chen C."/>
            <person name="Cichocki N."/>
            <person name="Clum A."/>
            <person name="Culley D."/>
            <person name="Crous P.W."/>
            <person name="Fauchery L."/>
            <person name="Girlanda M."/>
            <person name="Hayes R."/>
            <person name="Keri Z."/>
            <person name="Labutti K."/>
            <person name="Lipzen A."/>
            <person name="Lombard V."/>
            <person name="Magnuson J."/>
            <person name="Maillard F."/>
            <person name="Morin E."/>
            <person name="Murat C."/>
            <person name="Nolan M."/>
            <person name="Ohm R."/>
            <person name="Pangilinan J."/>
            <person name="Pereira M."/>
            <person name="Perotto S."/>
            <person name="Peter M."/>
            <person name="Riley R."/>
            <person name="Sitrit Y."/>
            <person name="Stielow B."/>
            <person name="Szollosi G."/>
            <person name="Zifcakova L."/>
            <person name="Stursova M."/>
            <person name="Spatafora J.W."/>
            <person name="Tedersoo L."/>
            <person name="Vaario L.-M."/>
            <person name="Yamada A."/>
            <person name="Yan M."/>
            <person name="Wang P."/>
            <person name="Xu J."/>
            <person name="Bruns T."/>
            <person name="Baldrian P."/>
            <person name="Vilgalys R."/>
            <person name="Henrissat B."/>
            <person name="Grigoriev I.V."/>
            <person name="Hibbett D."/>
            <person name="Nagy L.G."/>
            <person name="Martin F.M."/>
        </authorList>
    </citation>
    <scope>NUCLEOTIDE SEQUENCE</scope>
    <source>
        <strain evidence="1">UH-Tt-Lm1</strain>
    </source>
</reference>
<gene>
    <name evidence="1" type="ORF">BJ322DRAFT_873863</name>
</gene>
<comment type="caution">
    <text evidence="1">The sequence shown here is derived from an EMBL/GenBank/DDBJ whole genome shotgun (WGS) entry which is preliminary data.</text>
</comment>
<name>A0A9P6HDV5_9AGAM</name>
<sequence length="218" mass="24174">MSYSIRLASHNWGSAGEALPGWDSLRRRLDMIRRRWPGGLLCIIRLIPGDSLWRGEDTFGRFFRGSGLGQGSLTFLSGGTSFNGIILLFKAESDTPMFGTQEFRKKMPVAWPLPRVTGPLLQVPIIRYTGTSEEPRWMDGEPGKFEIISHISADLSKASCTPGVSRLGFPSFTRECEVILLCNNTKLMAQLAWKEDPGGVKHSGFVLLYGNGEHVQEA</sequence>
<protein>
    <submittedName>
        <fullName evidence="1">Uncharacterized protein</fullName>
    </submittedName>
</protein>
<dbReference type="Proteomes" id="UP000736335">
    <property type="component" value="Unassembled WGS sequence"/>
</dbReference>
<dbReference type="EMBL" id="WIUZ02000009">
    <property type="protein sequence ID" value="KAF9783685.1"/>
    <property type="molecule type" value="Genomic_DNA"/>
</dbReference>
<accession>A0A9P6HDV5</accession>
<organism evidence="1 2">
    <name type="scientific">Thelephora terrestris</name>
    <dbReference type="NCBI Taxonomy" id="56493"/>
    <lineage>
        <taxon>Eukaryota</taxon>
        <taxon>Fungi</taxon>
        <taxon>Dikarya</taxon>
        <taxon>Basidiomycota</taxon>
        <taxon>Agaricomycotina</taxon>
        <taxon>Agaricomycetes</taxon>
        <taxon>Thelephorales</taxon>
        <taxon>Thelephoraceae</taxon>
        <taxon>Thelephora</taxon>
    </lineage>
</organism>
<reference evidence="1" key="1">
    <citation type="journal article" date="2020" name="Nat. Commun.">
        <title>Large-scale genome sequencing of mycorrhizal fungi provides insights into the early evolution of symbiotic traits.</title>
        <authorList>
            <person name="Miyauchi S."/>
            <person name="Kiss E."/>
            <person name="Kuo A."/>
            <person name="Drula E."/>
            <person name="Kohler A."/>
            <person name="Sanchez-Garcia M."/>
            <person name="Morin E."/>
            <person name="Andreopoulos B."/>
            <person name="Barry K.W."/>
            <person name="Bonito G."/>
            <person name="Buee M."/>
            <person name="Carver A."/>
            <person name="Chen C."/>
            <person name="Cichocki N."/>
            <person name="Clum A."/>
            <person name="Culley D."/>
            <person name="Crous P.W."/>
            <person name="Fauchery L."/>
            <person name="Girlanda M."/>
            <person name="Hayes R.D."/>
            <person name="Keri Z."/>
            <person name="LaButti K."/>
            <person name="Lipzen A."/>
            <person name="Lombard V."/>
            <person name="Magnuson J."/>
            <person name="Maillard F."/>
            <person name="Murat C."/>
            <person name="Nolan M."/>
            <person name="Ohm R.A."/>
            <person name="Pangilinan J."/>
            <person name="Pereira M.F."/>
            <person name="Perotto S."/>
            <person name="Peter M."/>
            <person name="Pfister S."/>
            <person name="Riley R."/>
            <person name="Sitrit Y."/>
            <person name="Stielow J.B."/>
            <person name="Szollosi G."/>
            <person name="Zifcakova L."/>
            <person name="Stursova M."/>
            <person name="Spatafora J.W."/>
            <person name="Tedersoo L."/>
            <person name="Vaario L.M."/>
            <person name="Yamada A."/>
            <person name="Yan M."/>
            <person name="Wang P."/>
            <person name="Xu J."/>
            <person name="Bruns T."/>
            <person name="Baldrian P."/>
            <person name="Vilgalys R."/>
            <person name="Dunand C."/>
            <person name="Henrissat B."/>
            <person name="Grigoriev I.V."/>
            <person name="Hibbett D."/>
            <person name="Nagy L.G."/>
            <person name="Martin F.M."/>
        </authorList>
    </citation>
    <scope>NUCLEOTIDE SEQUENCE</scope>
    <source>
        <strain evidence="1">UH-Tt-Lm1</strain>
    </source>
</reference>
<evidence type="ECO:0000313" key="1">
    <source>
        <dbReference type="EMBL" id="KAF9783685.1"/>
    </source>
</evidence>
<evidence type="ECO:0000313" key="2">
    <source>
        <dbReference type="Proteomes" id="UP000736335"/>
    </source>
</evidence>
<keyword evidence="2" id="KW-1185">Reference proteome</keyword>